<dbReference type="RefSeq" id="WP_011809153.1">
    <property type="nucleotide sequence ID" value="NC_008786.1"/>
</dbReference>
<evidence type="ECO:0000256" key="21">
    <source>
        <dbReference type="SAM" id="SignalP"/>
    </source>
</evidence>
<evidence type="ECO:0000313" key="26">
    <source>
        <dbReference type="Proteomes" id="UP000000374"/>
    </source>
</evidence>
<feature type="signal peptide" evidence="21">
    <location>
        <begin position="1"/>
        <end position="25"/>
    </location>
</feature>
<keyword evidence="21" id="KW-0732">Signal</keyword>
<dbReference type="GO" id="GO:0016491">
    <property type="term" value="F:oxidoreductase activity"/>
    <property type="evidence" value="ECO:0007669"/>
    <property type="project" value="InterPro"/>
</dbReference>
<evidence type="ECO:0000256" key="16">
    <source>
        <dbReference type="ARBA" id="ARBA00047816"/>
    </source>
</evidence>
<evidence type="ECO:0000256" key="13">
    <source>
        <dbReference type="ARBA" id="ARBA00023008"/>
    </source>
</evidence>
<feature type="transmembrane region" description="Helical" evidence="20">
    <location>
        <begin position="99"/>
        <end position="121"/>
    </location>
</feature>
<dbReference type="Gene3D" id="1.10.760.10">
    <property type="entry name" value="Cytochrome c-like domain"/>
    <property type="match status" value="1"/>
</dbReference>
<dbReference type="PANTHER" id="PTHR22888">
    <property type="entry name" value="CYTOCHROME C OXIDASE, SUBUNIT II"/>
    <property type="match status" value="1"/>
</dbReference>
<keyword evidence="26" id="KW-1185">Reference proteome</keyword>
<feature type="chain" id="PRO_5002640030" description="Cytochrome c oxidase subunit 2" evidence="21">
    <location>
        <begin position="26"/>
        <end position="389"/>
    </location>
</feature>
<keyword evidence="12 17" id="KW-0408">Iron</keyword>
<dbReference type="InterPro" id="IPR001505">
    <property type="entry name" value="Copper_CuA"/>
</dbReference>
<proteinExistence type="inferred from homology"/>
<evidence type="ECO:0000256" key="8">
    <source>
        <dbReference type="ARBA" id="ARBA00022723"/>
    </source>
</evidence>
<evidence type="ECO:0000256" key="9">
    <source>
        <dbReference type="ARBA" id="ARBA00022967"/>
    </source>
</evidence>
<dbReference type="Pfam" id="PF13442">
    <property type="entry name" value="Cytochrome_CBB3"/>
    <property type="match status" value="1"/>
</dbReference>
<keyword evidence="14 20" id="KW-0472">Membrane</keyword>
<keyword evidence="5 17" id="KW-0349">Heme</keyword>
<evidence type="ECO:0000256" key="7">
    <source>
        <dbReference type="ARBA" id="ARBA00022692"/>
    </source>
</evidence>
<dbReference type="GO" id="GO:0042773">
    <property type="term" value="P:ATP synthesis coupled electron transport"/>
    <property type="evidence" value="ECO:0007669"/>
    <property type="project" value="TreeGrafter"/>
</dbReference>
<evidence type="ECO:0000256" key="3">
    <source>
        <dbReference type="ARBA" id="ARBA00007866"/>
    </source>
</evidence>
<dbReference type="HOGENOM" id="CLU_036876_2_2_4"/>
<dbReference type="KEGG" id="vei:Veis_1380"/>
<reference evidence="26" key="1">
    <citation type="submission" date="2006-12" db="EMBL/GenBank/DDBJ databases">
        <title>Complete sequence of chromosome 1 of Verminephrobacter eiseniae EF01-2.</title>
        <authorList>
            <person name="Copeland A."/>
            <person name="Lucas S."/>
            <person name="Lapidus A."/>
            <person name="Barry K."/>
            <person name="Detter J.C."/>
            <person name="Glavina del Rio T."/>
            <person name="Dalin E."/>
            <person name="Tice H."/>
            <person name="Pitluck S."/>
            <person name="Chertkov O."/>
            <person name="Brettin T."/>
            <person name="Bruce D."/>
            <person name="Han C."/>
            <person name="Tapia R."/>
            <person name="Gilna P."/>
            <person name="Schmutz J."/>
            <person name="Larimer F."/>
            <person name="Land M."/>
            <person name="Hauser L."/>
            <person name="Kyrpides N."/>
            <person name="Kim E."/>
            <person name="Stahl D."/>
            <person name="Richardson P."/>
        </authorList>
    </citation>
    <scope>NUCLEOTIDE SEQUENCE [LARGE SCALE GENOMIC DNA]</scope>
    <source>
        <strain evidence="26">EF01-2</strain>
    </source>
</reference>
<evidence type="ECO:0000256" key="14">
    <source>
        <dbReference type="ARBA" id="ARBA00023136"/>
    </source>
</evidence>
<evidence type="ECO:0000256" key="5">
    <source>
        <dbReference type="ARBA" id="ARBA00022617"/>
    </source>
</evidence>
<evidence type="ECO:0000256" key="1">
    <source>
        <dbReference type="ARBA" id="ARBA00004141"/>
    </source>
</evidence>
<gene>
    <name evidence="25" type="ordered locus">Veis_1380</name>
</gene>
<keyword evidence="7 18" id="KW-0812">Transmembrane</keyword>
<dbReference type="OrthoDB" id="9781261at2"/>
<dbReference type="Pfam" id="PF02790">
    <property type="entry name" value="COX2_TM"/>
    <property type="match status" value="1"/>
</dbReference>
<feature type="domain" description="Cytochrome c" evidence="24">
    <location>
        <begin position="291"/>
        <end position="370"/>
    </location>
</feature>
<dbReference type="EMBL" id="CP000542">
    <property type="protein sequence ID" value="ABM57144.1"/>
    <property type="molecule type" value="Genomic_DNA"/>
</dbReference>
<dbReference type="PROSITE" id="PS00078">
    <property type="entry name" value="COX2"/>
    <property type="match status" value="1"/>
</dbReference>
<dbReference type="eggNOG" id="COG2010">
    <property type="taxonomic scope" value="Bacteria"/>
</dbReference>
<dbReference type="AlphaFoldDB" id="A1WHN7"/>
<feature type="domain" description="Cytochrome oxidase subunit II copper A binding" evidence="22">
    <location>
        <begin position="128"/>
        <end position="271"/>
    </location>
</feature>
<dbReference type="PRINTS" id="PR01166">
    <property type="entry name" value="CYCOXIDASEII"/>
</dbReference>
<dbReference type="InterPro" id="IPR045187">
    <property type="entry name" value="CcO_II"/>
</dbReference>
<comment type="catalytic activity">
    <reaction evidence="16 19">
        <text>4 Fe(II)-[cytochrome c] + O2 + 8 H(+)(in) = 4 Fe(III)-[cytochrome c] + 2 H2O + 4 H(+)(out)</text>
        <dbReference type="Rhea" id="RHEA:11436"/>
        <dbReference type="Rhea" id="RHEA-COMP:10350"/>
        <dbReference type="Rhea" id="RHEA-COMP:14399"/>
        <dbReference type="ChEBI" id="CHEBI:15377"/>
        <dbReference type="ChEBI" id="CHEBI:15378"/>
        <dbReference type="ChEBI" id="CHEBI:15379"/>
        <dbReference type="ChEBI" id="CHEBI:29033"/>
        <dbReference type="ChEBI" id="CHEBI:29034"/>
        <dbReference type="EC" id="7.1.1.9"/>
    </reaction>
</comment>
<dbReference type="InterPro" id="IPR011759">
    <property type="entry name" value="Cyt_c_oxidase_su2_TM_dom"/>
</dbReference>
<comment type="similarity">
    <text evidence="3 18">Belongs to the cytochrome c oxidase subunit 2 family.</text>
</comment>
<accession>A1WHN7</accession>
<evidence type="ECO:0000256" key="15">
    <source>
        <dbReference type="ARBA" id="ARBA00024688"/>
    </source>
</evidence>
<dbReference type="GO" id="GO:0042597">
    <property type="term" value="C:periplasmic space"/>
    <property type="evidence" value="ECO:0007669"/>
    <property type="project" value="UniProtKB-SubCell"/>
</dbReference>
<feature type="domain" description="Cytochrome oxidase subunit II transmembrane region profile" evidence="23">
    <location>
        <begin position="32"/>
        <end position="127"/>
    </location>
</feature>
<evidence type="ECO:0000256" key="11">
    <source>
        <dbReference type="ARBA" id="ARBA00022989"/>
    </source>
</evidence>
<keyword evidence="8 17" id="KW-0479">Metal-binding</keyword>
<feature type="transmembrane region" description="Helical" evidence="20">
    <location>
        <begin position="53"/>
        <end position="78"/>
    </location>
</feature>
<evidence type="ECO:0000256" key="18">
    <source>
        <dbReference type="RuleBase" id="RU000456"/>
    </source>
</evidence>
<dbReference type="InterPro" id="IPR036257">
    <property type="entry name" value="Cyt_c_oxidase_su2_TM_sf"/>
</dbReference>
<name>A1WHN7_VEREI</name>
<keyword evidence="4 18" id="KW-0813">Transport</keyword>
<comment type="function">
    <text evidence="15 19">Subunits I and II form the functional core of the enzyme complex. Electrons originating in cytochrome c are transferred via heme a and Cu(A) to the binuclear center formed by heme a3 and Cu(B).</text>
</comment>
<dbReference type="InterPro" id="IPR002429">
    <property type="entry name" value="CcO_II-like_C"/>
</dbReference>
<evidence type="ECO:0000256" key="20">
    <source>
        <dbReference type="SAM" id="Phobius"/>
    </source>
</evidence>
<evidence type="ECO:0000259" key="22">
    <source>
        <dbReference type="PROSITE" id="PS50857"/>
    </source>
</evidence>
<dbReference type="SUPFAM" id="SSF81464">
    <property type="entry name" value="Cytochrome c oxidase subunit II-like, transmembrane region"/>
    <property type="match status" value="1"/>
</dbReference>
<dbReference type="Gene3D" id="2.60.40.420">
    <property type="entry name" value="Cupredoxins - blue copper proteins"/>
    <property type="match status" value="1"/>
</dbReference>
<comment type="cofactor">
    <cofactor evidence="19">
        <name>Cu cation</name>
        <dbReference type="ChEBI" id="CHEBI:23378"/>
    </cofactor>
    <text evidence="19">Binds a copper A center.</text>
</comment>
<dbReference type="InterPro" id="IPR036909">
    <property type="entry name" value="Cyt_c-like_dom_sf"/>
</dbReference>
<dbReference type="SUPFAM" id="SSF46626">
    <property type="entry name" value="Cytochrome c"/>
    <property type="match status" value="1"/>
</dbReference>
<dbReference type="PROSITE" id="PS51007">
    <property type="entry name" value="CYTC"/>
    <property type="match status" value="1"/>
</dbReference>
<evidence type="ECO:0000256" key="17">
    <source>
        <dbReference type="PROSITE-ProRule" id="PRU00433"/>
    </source>
</evidence>
<dbReference type="Pfam" id="PF00116">
    <property type="entry name" value="COX2"/>
    <property type="match status" value="1"/>
</dbReference>
<dbReference type="InterPro" id="IPR009056">
    <property type="entry name" value="Cyt_c-like_dom"/>
</dbReference>
<evidence type="ECO:0000256" key="2">
    <source>
        <dbReference type="ARBA" id="ARBA00004418"/>
    </source>
</evidence>
<evidence type="ECO:0000259" key="24">
    <source>
        <dbReference type="PROSITE" id="PS51007"/>
    </source>
</evidence>
<dbReference type="PROSITE" id="PS50857">
    <property type="entry name" value="COX2_CUA"/>
    <property type="match status" value="1"/>
</dbReference>
<evidence type="ECO:0000256" key="12">
    <source>
        <dbReference type="ARBA" id="ARBA00023004"/>
    </source>
</evidence>
<dbReference type="Gene3D" id="1.10.287.90">
    <property type="match status" value="1"/>
</dbReference>
<keyword evidence="13 19" id="KW-0186">Copper</keyword>
<evidence type="ECO:0000256" key="6">
    <source>
        <dbReference type="ARBA" id="ARBA00022660"/>
    </source>
</evidence>
<dbReference type="InterPro" id="IPR008972">
    <property type="entry name" value="Cupredoxin"/>
</dbReference>
<keyword evidence="6 18" id="KW-0679">Respiratory chain</keyword>
<dbReference type="GeneID" id="76460014"/>
<dbReference type="NCBIfam" id="TIGR02866">
    <property type="entry name" value="CoxB"/>
    <property type="match status" value="1"/>
</dbReference>
<dbReference type="GO" id="GO:0005886">
    <property type="term" value="C:plasma membrane"/>
    <property type="evidence" value="ECO:0007669"/>
    <property type="project" value="UniProtKB-SubCell"/>
</dbReference>
<dbReference type="InterPro" id="IPR014222">
    <property type="entry name" value="Cyt_c_oxidase_su2"/>
</dbReference>
<dbReference type="eggNOG" id="COG1622">
    <property type="taxonomic scope" value="Bacteria"/>
</dbReference>
<dbReference type="GO" id="GO:0004129">
    <property type="term" value="F:cytochrome-c oxidase activity"/>
    <property type="evidence" value="ECO:0007669"/>
    <property type="project" value="UniProtKB-EC"/>
</dbReference>
<dbReference type="PROSITE" id="PS50999">
    <property type="entry name" value="COX2_TM"/>
    <property type="match status" value="1"/>
</dbReference>
<evidence type="ECO:0000259" key="23">
    <source>
        <dbReference type="PROSITE" id="PS50999"/>
    </source>
</evidence>
<keyword evidence="11 20" id="KW-1133">Transmembrane helix</keyword>
<keyword evidence="10 18" id="KW-0249">Electron transport</keyword>
<keyword evidence="9" id="KW-1278">Translocase</keyword>
<evidence type="ECO:0000256" key="4">
    <source>
        <dbReference type="ARBA" id="ARBA00022448"/>
    </source>
</evidence>
<dbReference type="STRING" id="391735.Veis_1380"/>
<sequence>MKSISSKLACLPLMAGAWVGFAAHAVQDLPGGPAVRQLNLAPPATRIAQEQHFLHWMMLLICTAIFVAVFSVMFYSIWKHRRSKGAKAANFHESVTVEVVWTIVPFVIVIVMALPATKVLVAQKDTTNADLTIKTTGYQWKWGYDYLTGEGEGLAFISTLDSSHRAMSDSGDVRNAPDNYLLQVDNPLVVPVDKKIRIITTANDVIHSFMVPAFGIKQDALPGFVRDTWFRAEKIGDYYGQCAELCGKEHAYMPIHVKVLSAEDYSAWVAEQRKKAAAKLDDPGKVWTLDEILKRGEKVYAANCASCHQANGKGAGPIKSLDGSAIVIEADHTRQLQIVLKGAANGAMPSWQQLSDTDIAAVVSYTKNSWSNKTGQLVQPAEVVAQRGK</sequence>
<protein>
    <recommendedName>
        <fullName evidence="19">Cytochrome c oxidase subunit 2</fullName>
        <ecNumber evidence="19">7.1.1.9</ecNumber>
    </recommendedName>
</protein>
<evidence type="ECO:0000256" key="10">
    <source>
        <dbReference type="ARBA" id="ARBA00022982"/>
    </source>
</evidence>
<evidence type="ECO:0000256" key="19">
    <source>
        <dbReference type="RuleBase" id="RU004024"/>
    </source>
</evidence>
<dbReference type="GO" id="GO:0020037">
    <property type="term" value="F:heme binding"/>
    <property type="evidence" value="ECO:0007669"/>
    <property type="project" value="InterPro"/>
</dbReference>
<dbReference type="EC" id="7.1.1.9" evidence="19"/>
<dbReference type="Proteomes" id="UP000000374">
    <property type="component" value="Chromosome"/>
</dbReference>
<dbReference type="PANTHER" id="PTHR22888:SF9">
    <property type="entry name" value="CYTOCHROME C OXIDASE SUBUNIT 2"/>
    <property type="match status" value="1"/>
</dbReference>
<organism evidence="25 26">
    <name type="scientific">Verminephrobacter eiseniae (strain EF01-2)</name>
    <dbReference type="NCBI Taxonomy" id="391735"/>
    <lineage>
        <taxon>Bacteria</taxon>
        <taxon>Pseudomonadati</taxon>
        <taxon>Pseudomonadota</taxon>
        <taxon>Betaproteobacteria</taxon>
        <taxon>Burkholderiales</taxon>
        <taxon>Comamonadaceae</taxon>
        <taxon>Verminephrobacter</taxon>
    </lineage>
</organism>
<dbReference type="GO" id="GO:0005507">
    <property type="term" value="F:copper ion binding"/>
    <property type="evidence" value="ECO:0007669"/>
    <property type="project" value="InterPro"/>
</dbReference>
<dbReference type="SUPFAM" id="SSF49503">
    <property type="entry name" value="Cupredoxins"/>
    <property type="match status" value="1"/>
</dbReference>
<comment type="subcellular location">
    <subcellularLocation>
        <location evidence="18">Cell membrane</location>
        <topology evidence="18">Multi-pass membrane protein</topology>
    </subcellularLocation>
    <subcellularLocation>
        <location evidence="1">Membrane</location>
        <topology evidence="1">Multi-pass membrane protein</topology>
    </subcellularLocation>
    <subcellularLocation>
        <location evidence="2">Periplasm</location>
    </subcellularLocation>
</comment>
<evidence type="ECO:0000313" key="25">
    <source>
        <dbReference type="EMBL" id="ABM57144.1"/>
    </source>
</evidence>